<proteinExistence type="predicted"/>
<feature type="compositionally biased region" description="Acidic residues" evidence="1">
    <location>
        <begin position="361"/>
        <end position="371"/>
    </location>
</feature>
<name>A0A835F1U3_9POAL</name>
<dbReference type="AlphaFoldDB" id="A0A835F1U3"/>
<feature type="region of interest" description="Disordered" evidence="1">
    <location>
        <begin position="278"/>
        <end position="371"/>
    </location>
</feature>
<reference evidence="4" key="1">
    <citation type="submission" date="2020-07" db="EMBL/GenBank/DDBJ databases">
        <title>Genome sequence and genetic diversity analysis of an under-domesticated orphan crop, white fonio (Digitaria exilis).</title>
        <authorList>
            <person name="Bennetzen J.L."/>
            <person name="Chen S."/>
            <person name="Ma X."/>
            <person name="Wang X."/>
            <person name="Yssel A.E.J."/>
            <person name="Chaluvadi S.R."/>
            <person name="Johnson M."/>
            <person name="Gangashetty P."/>
            <person name="Hamidou F."/>
            <person name="Sanogo M.D."/>
            <person name="Zwaenepoel A."/>
            <person name="Wallace J."/>
            <person name="Van De Peer Y."/>
            <person name="Van Deynze A."/>
        </authorList>
    </citation>
    <scope>NUCLEOTIDE SEQUENCE</scope>
    <source>
        <tissue evidence="4">Leaves</tissue>
    </source>
</reference>
<protein>
    <recommendedName>
        <fullName evidence="3">Agenet domain-containing protein</fullName>
    </recommendedName>
</protein>
<evidence type="ECO:0000259" key="3">
    <source>
        <dbReference type="SMART" id="SM00743"/>
    </source>
</evidence>
<comment type="caution">
    <text evidence="4">The sequence shown here is derived from an EMBL/GenBank/DDBJ whole genome shotgun (WGS) entry which is preliminary data.</text>
</comment>
<feature type="compositionally biased region" description="Low complexity" evidence="1">
    <location>
        <begin position="284"/>
        <end position="295"/>
    </location>
</feature>
<evidence type="ECO:0000313" key="4">
    <source>
        <dbReference type="EMBL" id="KAF8725817.1"/>
    </source>
</evidence>
<accession>A0A835F1U3</accession>
<evidence type="ECO:0000256" key="2">
    <source>
        <dbReference type="SAM" id="SignalP"/>
    </source>
</evidence>
<evidence type="ECO:0000256" key="1">
    <source>
        <dbReference type="SAM" id="MobiDB-lite"/>
    </source>
</evidence>
<dbReference type="InterPro" id="IPR014002">
    <property type="entry name" value="Agenet_dom_plant"/>
</dbReference>
<dbReference type="PANTHER" id="PTHR36805">
    <property type="entry name" value="AGENET DOMAIN-CONTAINING PROTEIN"/>
    <property type="match status" value="1"/>
</dbReference>
<feature type="chain" id="PRO_5033016634" description="Agenet domain-containing protein" evidence="2">
    <location>
        <begin position="19"/>
        <end position="415"/>
    </location>
</feature>
<feature type="signal peptide" evidence="2">
    <location>
        <begin position="1"/>
        <end position="18"/>
    </location>
</feature>
<dbReference type="SMART" id="SM00743">
    <property type="entry name" value="Agenet"/>
    <property type="match status" value="1"/>
</dbReference>
<keyword evidence="5" id="KW-1185">Reference proteome</keyword>
<feature type="compositionally biased region" description="Polar residues" evidence="1">
    <location>
        <begin position="322"/>
        <end position="334"/>
    </location>
</feature>
<organism evidence="4 5">
    <name type="scientific">Digitaria exilis</name>
    <dbReference type="NCBI Taxonomy" id="1010633"/>
    <lineage>
        <taxon>Eukaryota</taxon>
        <taxon>Viridiplantae</taxon>
        <taxon>Streptophyta</taxon>
        <taxon>Embryophyta</taxon>
        <taxon>Tracheophyta</taxon>
        <taxon>Spermatophyta</taxon>
        <taxon>Magnoliopsida</taxon>
        <taxon>Liliopsida</taxon>
        <taxon>Poales</taxon>
        <taxon>Poaceae</taxon>
        <taxon>PACMAD clade</taxon>
        <taxon>Panicoideae</taxon>
        <taxon>Panicodae</taxon>
        <taxon>Paniceae</taxon>
        <taxon>Anthephorinae</taxon>
        <taxon>Digitaria</taxon>
    </lineage>
</organism>
<feature type="compositionally biased region" description="Low complexity" evidence="1">
    <location>
        <begin position="310"/>
        <end position="321"/>
    </location>
</feature>
<sequence length="415" mass="46239">MWFLFRYIICVSMKLLDTWNITWNILTMKGKFLAPYCFNPIVCFLAEKEWVKVYENNPTSSSQNSRDRTQLMIRPSFPQWYHGNEVPEQFQNSDVTAIVDEPWKVGDLVDWLNEGCYWSATITKLVDKDMVEVKLPAPPKGEGKRYNAKCNDLRPTLEWSLIEDWTAPLSKVINQLQILLLSFDVFKCEDIMSRCDSVCLDLLLPFALPRYARRRGFGCLAWFLDVHYFEDLACKLKLARTALRHQQGSEKSTSSDGEYGDNGRGMLPGCRALATSQGRPVVLTPPSATSSAASPRAQKDVILPSAGNLKPSSKSKSPGPSNGTQSTATSQQPAGTGVTIKQVPGIGISIKQEQNSSVTEAEADDDGPDEFEEELDRVQANLNYFMDLAQEAHGSCSKALADLFPEPSKDKTSGK</sequence>
<keyword evidence="2" id="KW-0732">Signal</keyword>
<gene>
    <name evidence="4" type="ORF">HU200_020377</name>
</gene>
<dbReference type="OrthoDB" id="1894168at2759"/>
<feature type="domain" description="Agenet" evidence="3">
    <location>
        <begin position="101"/>
        <end position="161"/>
    </location>
</feature>
<dbReference type="Proteomes" id="UP000636709">
    <property type="component" value="Unassembled WGS sequence"/>
</dbReference>
<dbReference type="PANTHER" id="PTHR36805:SF7">
    <property type="entry name" value="AGENET DOMAIN-CONTAINING PROTEIN"/>
    <property type="match status" value="1"/>
</dbReference>
<evidence type="ECO:0000313" key="5">
    <source>
        <dbReference type="Proteomes" id="UP000636709"/>
    </source>
</evidence>
<dbReference type="EMBL" id="JACEFO010001653">
    <property type="protein sequence ID" value="KAF8725817.1"/>
    <property type="molecule type" value="Genomic_DNA"/>
</dbReference>